<evidence type="ECO:0000313" key="2">
    <source>
        <dbReference type="EMBL" id="MBB5718758.1"/>
    </source>
</evidence>
<evidence type="ECO:0000313" key="3">
    <source>
        <dbReference type="Proteomes" id="UP000554342"/>
    </source>
</evidence>
<dbReference type="AlphaFoldDB" id="A0A840YYK3"/>
<keyword evidence="1" id="KW-1133">Transmembrane helix</keyword>
<feature type="transmembrane region" description="Helical" evidence="1">
    <location>
        <begin position="36"/>
        <end position="54"/>
    </location>
</feature>
<dbReference type="EMBL" id="JACIJI010000002">
    <property type="protein sequence ID" value="MBB5718758.1"/>
    <property type="molecule type" value="Genomic_DNA"/>
</dbReference>
<accession>A0A840YYK3</accession>
<keyword evidence="3" id="KW-1185">Reference proteome</keyword>
<feature type="transmembrane region" description="Helical" evidence="1">
    <location>
        <begin position="12"/>
        <end position="30"/>
    </location>
</feature>
<organism evidence="2 3">
    <name type="scientific">Stakelama sediminis</name>
    <dbReference type="NCBI Taxonomy" id="463200"/>
    <lineage>
        <taxon>Bacteria</taxon>
        <taxon>Pseudomonadati</taxon>
        <taxon>Pseudomonadota</taxon>
        <taxon>Alphaproteobacteria</taxon>
        <taxon>Sphingomonadales</taxon>
        <taxon>Sphingomonadaceae</taxon>
        <taxon>Stakelama</taxon>
    </lineage>
</organism>
<dbReference type="Proteomes" id="UP000554342">
    <property type="component" value="Unassembled WGS sequence"/>
</dbReference>
<reference evidence="2 3" key="1">
    <citation type="submission" date="2020-08" db="EMBL/GenBank/DDBJ databases">
        <title>Genomic Encyclopedia of Type Strains, Phase IV (KMG-IV): sequencing the most valuable type-strain genomes for metagenomic binning, comparative biology and taxonomic classification.</title>
        <authorList>
            <person name="Goeker M."/>
        </authorList>
    </citation>
    <scope>NUCLEOTIDE SEQUENCE [LARGE SCALE GENOMIC DNA]</scope>
    <source>
        <strain evidence="2 3">DSM 27203</strain>
    </source>
</reference>
<comment type="caution">
    <text evidence="2">The sequence shown here is derived from an EMBL/GenBank/DDBJ whole genome shotgun (WGS) entry which is preliminary data.</text>
</comment>
<gene>
    <name evidence="2" type="ORF">FHR23_001681</name>
</gene>
<dbReference type="Pfam" id="PF11003">
    <property type="entry name" value="DUF2842"/>
    <property type="match status" value="1"/>
</dbReference>
<keyword evidence="1" id="KW-0472">Membrane</keyword>
<sequence length="70" mass="7850">MSEPSWRKPAGVLAILALILIWVALIASLSNVIGGLVWPLQLIVYVVTGIIWIAPLKPMLRWMETGRWRA</sequence>
<dbReference type="InterPro" id="IPR021265">
    <property type="entry name" value="DUF2842"/>
</dbReference>
<evidence type="ECO:0000256" key="1">
    <source>
        <dbReference type="SAM" id="Phobius"/>
    </source>
</evidence>
<keyword evidence="1" id="KW-0812">Transmembrane</keyword>
<dbReference type="RefSeq" id="WP_184003262.1">
    <property type="nucleotide sequence ID" value="NZ_BAABIF010000013.1"/>
</dbReference>
<protein>
    <submittedName>
        <fullName evidence="2">Putative RND superfamily exporter protein</fullName>
    </submittedName>
</protein>
<proteinExistence type="predicted"/>
<name>A0A840YYK3_9SPHN</name>